<keyword evidence="1" id="KW-1133">Transmembrane helix</keyword>
<reference evidence="2" key="1">
    <citation type="submission" date="2021-01" db="EMBL/GenBank/DDBJ databases">
        <authorList>
            <consortium name="Genoscope - CEA"/>
            <person name="William W."/>
        </authorList>
    </citation>
    <scope>NUCLEOTIDE SEQUENCE</scope>
</reference>
<dbReference type="EMBL" id="CAJJDN010000340">
    <property type="protein sequence ID" value="CAD8130894.1"/>
    <property type="molecule type" value="Genomic_DNA"/>
</dbReference>
<evidence type="ECO:0000313" key="3">
    <source>
        <dbReference type="Proteomes" id="UP000692954"/>
    </source>
</evidence>
<keyword evidence="1" id="KW-0812">Transmembrane</keyword>
<feature type="transmembrane region" description="Helical" evidence="1">
    <location>
        <begin position="201"/>
        <end position="219"/>
    </location>
</feature>
<accession>A0A8S1RWL7</accession>
<comment type="caution">
    <text evidence="2">The sequence shown here is derived from an EMBL/GenBank/DDBJ whole genome shotgun (WGS) entry which is preliminary data.</text>
</comment>
<name>A0A8S1RWL7_9CILI</name>
<proteinExistence type="predicted"/>
<organism evidence="2 3">
    <name type="scientific">Paramecium sonneborni</name>
    <dbReference type="NCBI Taxonomy" id="65129"/>
    <lineage>
        <taxon>Eukaryota</taxon>
        <taxon>Sar</taxon>
        <taxon>Alveolata</taxon>
        <taxon>Ciliophora</taxon>
        <taxon>Intramacronucleata</taxon>
        <taxon>Oligohymenophorea</taxon>
        <taxon>Peniculida</taxon>
        <taxon>Parameciidae</taxon>
        <taxon>Paramecium</taxon>
    </lineage>
</organism>
<dbReference type="AlphaFoldDB" id="A0A8S1RWL7"/>
<protein>
    <submittedName>
        <fullName evidence="2">Uncharacterized protein</fullName>
    </submittedName>
</protein>
<gene>
    <name evidence="2" type="ORF">PSON_ATCC_30995.1.T3400009</name>
</gene>
<dbReference type="Proteomes" id="UP000692954">
    <property type="component" value="Unassembled WGS sequence"/>
</dbReference>
<keyword evidence="3" id="KW-1185">Reference proteome</keyword>
<sequence length="351" mass="41415">MGCAQSRQNEKSNMISLEIKYLLPELVQAIKLDQQCVYSNESPIKLTPIKEIGGIFCKLESVLPSGSVKMRAMYHILFRLQQKKGIKDQNNQIWQFVHLVMLLLLAQNVQRFLNMKRNKNNKLIKKLVNQFKMILLLIQDNHVLLKIDNYNLKQNHMNYSDNLLYFINNQMIFMIQMIYQMQKLYILNQINKILKLKHLNMLKIMVMIIQIYIMMLMFLEVMQQLDLKLINGKFQPKLNLIIYSLQLRVESQLLQLHFIQNTQLKIKLKLLEQCYMVQLKEKKQYVLKFYKDLLMELFFVSTIKADEIAEFNSAIAYAGCNKTQDKNSLVILSGSNVTVSDLSKLISKYQQ</sequence>
<evidence type="ECO:0000256" key="1">
    <source>
        <dbReference type="SAM" id="Phobius"/>
    </source>
</evidence>
<keyword evidence="1" id="KW-0472">Membrane</keyword>
<evidence type="ECO:0000313" key="2">
    <source>
        <dbReference type="EMBL" id="CAD8130894.1"/>
    </source>
</evidence>